<proteinExistence type="predicted"/>
<dbReference type="Proteomes" id="UP000007801">
    <property type="component" value="Unassembled WGS sequence"/>
</dbReference>
<keyword evidence="4" id="KW-1185">Reference proteome</keyword>
<dbReference type="eggNOG" id="ENOG502TBSJ">
    <property type="taxonomic scope" value="Eukaryota"/>
</dbReference>
<protein>
    <recommendedName>
        <fullName evidence="2">Protein TsetseEP domain-containing protein</fullName>
    </recommendedName>
</protein>
<dbReference type="PhylomeDB" id="B3MTF3"/>
<dbReference type="STRING" id="7217.B3MTF3"/>
<dbReference type="Pfam" id="PF05267">
    <property type="entry name" value="DUF725"/>
    <property type="match status" value="1"/>
</dbReference>
<dbReference type="OMA" id="TNFAACI"/>
<dbReference type="OrthoDB" id="8054395at2759"/>
<keyword evidence="1" id="KW-0732">Signal</keyword>
<dbReference type="GeneID" id="6505994"/>
<dbReference type="EMBL" id="CH902623">
    <property type="protein sequence ID" value="EDV30543.1"/>
    <property type="molecule type" value="Genomic_DNA"/>
</dbReference>
<evidence type="ECO:0000259" key="2">
    <source>
        <dbReference type="Pfam" id="PF05267"/>
    </source>
</evidence>
<evidence type="ECO:0000313" key="4">
    <source>
        <dbReference type="Proteomes" id="UP000007801"/>
    </source>
</evidence>
<dbReference type="InParanoid" id="B3MTF3"/>
<sequence length="223" mass="25128">MFRKPSLILAICLCVGASLALKLHAPIRPNVHIQKLQAENRELAATHTDTSRSCFEFYSPQLSAVVAQYQTEFQYCTSNFTMAKEVIDKRYAEPYNDIILQSTNSCSACCQVWIEQQQTLEELLNRLDCASSVSAENSKIFYGISANATEIATKLEEAYLTIKTQEDICFNNAEVRYVTNTAETYEALNACLRGDESIPISSTYEYPTTTTFQPETTTEGWIF</sequence>
<feature type="chain" id="PRO_5002791166" description="Protein TsetseEP domain-containing protein" evidence="1">
    <location>
        <begin position="21"/>
        <end position="223"/>
    </location>
</feature>
<dbReference type="InterPro" id="IPR007931">
    <property type="entry name" value="TsetseEP"/>
</dbReference>
<gene>
    <name evidence="3" type="primary">Dana\GF23352</name>
    <name evidence="3" type="synonym">dana_GLEANR_8002</name>
    <name evidence="3" type="ORF">GF23352</name>
</gene>
<reference evidence="3 4" key="1">
    <citation type="journal article" date="2007" name="Nature">
        <title>Evolution of genes and genomes on the Drosophila phylogeny.</title>
        <authorList>
            <consortium name="Drosophila 12 Genomes Consortium"/>
            <person name="Clark A.G."/>
            <person name="Eisen M.B."/>
            <person name="Smith D.R."/>
            <person name="Bergman C.M."/>
            <person name="Oliver B."/>
            <person name="Markow T.A."/>
            <person name="Kaufman T.C."/>
            <person name="Kellis M."/>
            <person name="Gelbart W."/>
            <person name="Iyer V.N."/>
            <person name="Pollard D.A."/>
            <person name="Sackton T.B."/>
            <person name="Larracuente A.M."/>
            <person name="Singh N.D."/>
            <person name="Abad J.P."/>
            <person name="Abt D.N."/>
            <person name="Adryan B."/>
            <person name="Aguade M."/>
            <person name="Akashi H."/>
            <person name="Anderson W.W."/>
            <person name="Aquadro C.F."/>
            <person name="Ardell D.H."/>
            <person name="Arguello R."/>
            <person name="Artieri C.G."/>
            <person name="Barbash D.A."/>
            <person name="Barker D."/>
            <person name="Barsanti P."/>
            <person name="Batterham P."/>
            <person name="Batzoglou S."/>
            <person name="Begun D."/>
            <person name="Bhutkar A."/>
            <person name="Blanco E."/>
            <person name="Bosak S.A."/>
            <person name="Bradley R.K."/>
            <person name="Brand A.D."/>
            <person name="Brent M.R."/>
            <person name="Brooks A.N."/>
            <person name="Brown R.H."/>
            <person name="Butlin R.K."/>
            <person name="Caggese C."/>
            <person name="Calvi B.R."/>
            <person name="Bernardo de Carvalho A."/>
            <person name="Caspi A."/>
            <person name="Castrezana S."/>
            <person name="Celniker S.E."/>
            <person name="Chang J.L."/>
            <person name="Chapple C."/>
            <person name="Chatterji S."/>
            <person name="Chinwalla A."/>
            <person name="Civetta A."/>
            <person name="Clifton S.W."/>
            <person name="Comeron J.M."/>
            <person name="Costello J.C."/>
            <person name="Coyne J.A."/>
            <person name="Daub J."/>
            <person name="David R.G."/>
            <person name="Delcher A.L."/>
            <person name="Delehaunty K."/>
            <person name="Do C.B."/>
            <person name="Ebling H."/>
            <person name="Edwards K."/>
            <person name="Eickbush T."/>
            <person name="Evans J.D."/>
            <person name="Filipski A."/>
            <person name="Findeiss S."/>
            <person name="Freyhult E."/>
            <person name="Fulton L."/>
            <person name="Fulton R."/>
            <person name="Garcia A.C."/>
            <person name="Gardiner A."/>
            <person name="Garfield D.A."/>
            <person name="Garvin B.E."/>
            <person name="Gibson G."/>
            <person name="Gilbert D."/>
            <person name="Gnerre S."/>
            <person name="Godfrey J."/>
            <person name="Good R."/>
            <person name="Gotea V."/>
            <person name="Gravely B."/>
            <person name="Greenberg A.J."/>
            <person name="Griffiths-Jones S."/>
            <person name="Gross S."/>
            <person name="Guigo R."/>
            <person name="Gustafson E.A."/>
            <person name="Haerty W."/>
            <person name="Hahn M.W."/>
            <person name="Halligan D.L."/>
            <person name="Halpern A.L."/>
            <person name="Halter G.M."/>
            <person name="Han M.V."/>
            <person name="Heger A."/>
            <person name="Hillier L."/>
            <person name="Hinrichs A.S."/>
            <person name="Holmes I."/>
            <person name="Hoskins R.A."/>
            <person name="Hubisz M.J."/>
            <person name="Hultmark D."/>
            <person name="Huntley M.A."/>
            <person name="Jaffe D.B."/>
            <person name="Jagadeeshan S."/>
            <person name="Jeck W.R."/>
            <person name="Johnson J."/>
            <person name="Jones C.D."/>
            <person name="Jordan W.C."/>
            <person name="Karpen G.H."/>
            <person name="Kataoka E."/>
            <person name="Keightley P.D."/>
            <person name="Kheradpour P."/>
            <person name="Kirkness E.F."/>
            <person name="Koerich L.B."/>
            <person name="Kristiansen K."/>
            <person name="Kudrna D."/>
            <person name="Kulathinal R.J."/>
            <person name="Kumar S."/>
            <person name="Kwok R."/>
            <person name="Lander E."/>
            <person name="Langley C.H."/>
            <person name="Lapoint R."/>
            <person name="Lazzaro B.P."/>
            <person name="Lee S.J."/>
            <person name="Levesque L."/>
            <person name="Li R."/>
            <person name="Lin C.F."/>
            <person name="Lin M.F."/>
            <person name="Lindblad-Toh K."/>
            <person name="Llopart A."/>
            <person name="Long M."/>
            <person name="Low L."/>
            <person name="Lozovsky E."/>
            <person name="Lu J."/>
            <person name="Luo M."/>
            <person name="Machado C.A."/>
            <person name="Makalowski W."/>
            <person name="Marzo M."/>
            <person name="Matsuda M."/>
            <person name="Matzkin L."/>
            <person name="McAllister B."/>
            <person name="McBride C.S."/>
            <person name="McKernan B."/>
            <person name="McKernan K."/>
            <person name="Mendez-Lago M."/>
            <person name="Minx P."/>
            <person name="Mollenhauer M.U."/>
            <person name="Montooth K."/>
            <person name="Mount S.M."/>
            <person name="Mu X."/>
            <person name="Myers E."/>
            <person name="Negre B."/>
            <person name="Newfeld S."/>
            <person name="Nielsen R."/>
            <person name="Noor M.A."/>
            <person name="O'Grady P."/>
            <person name="Pachter L."/>
            <person name="Papaceit M."/>
            <person name="Parisi M.J."/>
            <person name="Parisi M."/>
            <person name="Parts L."/>
            <person name="Pedersen J.S."/>
            <person name="Pesole G."/>
            <person name="Phillippy A.M."/>
            <person name="Ponting C.P."/>
            <person name="Pop M."/>
            <person name="Porcelli D."/>
            <person name="Powell J.R."/>
            <person name="Prohaska S."/>
            <person name="Pruitt K."/>
            <person name="Puig M."/>
            <person name="Quesneville H."/>
            <person name="Ram K.R."/>
            <person name="Rand D."/>
            <person name="Rasmussen M.D."/>
            <person name="Reed L.K."/>
            <person name="Reenan R."/>
            <person name="Reily A."/>
            <person name="Remington K.A."/>
            <person name="Rieger T.T."/>
            <person name="Ritchie M.G."/>
            <person name="Robin C."/>
            <person name="Rogers Y.H."/>
            <person name="Rohde C."/>
            <person name="Rozas J."/>
            <person name="Rubenfield M.J."/>
            <person name="Ruiz A."/>
            <person name="Russo S."/>
            <person name="Salzberg S.L."/>
            <person name="Sanchez-Gracia A."/>
            <person name="Saranga D.J."/>
            <person name="Sato H."/>
            <person name="Schaeffer S.W."/>
            <person name="Schatz M.C."/>
            <person name="Schlenke T."/>
            <person name="Schwartz R."/>
            <person name="Segarra C."/>
            <person name="Singh R.S."/>
            <person name="Sirot L."/>
            <person name="Sirota M."/>
            <person name="Sisneros N.B."/>
            <person name="Smith C.D."/>
            <person name="Smith T.F."/>
            <person name="Spieth J."/>
            <person name="Stage D.E."/>
            <person name="Stark A."/>
            <person name="Stephan W."/>
            <person name="Strausberg R.L."/>
            <person name="Strempel S."/>
            <person name="Sturgill D."/>
            <person name="Sutton G."/>
            <person name="Sutton G.G."/>
            <person name="Tao W."/>
            <person name="Teichmann S."/>
            <person name="Tobari Y.N."/>
            <person name="Tomimura Y."/>
            <person name="Tsolas J.M."/>
            <person name="Valente V.L."/>
            <person name="Venter E."/>
            <person name="Venter J.C."/>
            <person name="Vicario S."/>
            <person name="Vieira F.G."/>
            <person name="Vilella A.J."/>
            <person name="Villasante A."/>
            <person name="Walenz B."/>
            <person name="Wang J."/>
            <person name="Wasserman M."/>
            <person name="Watts T."/>
            <person name="Wilson D."/>
            <person name="Wilson R.K."/>
            <person name="Wing R.A."/>
            <person name="Wolfner M.F."/>
            <person name="Wong A."/>
            <person name="Wong G.K."/>
            <person name="Wu C.I."/>
            <person name="Wu G."/>
            <person name="Yamamoto D."/>
            <person name="Yang H.P."/>
            <person name="Yang S.P."/>
            <person name="Yorke J.A."/>
            <person name="Yoshida K."/>
            <person name="Zdobnov E."/>
            <person name="Zhang P."/>
            <person name="Zhang Y."/>
            <person name="Zimin A.V."/>
            <person name="Baldwin J."/>
            <person name="Abdouelleil A."/>
            <person name="Abdulkadir J."/>
            <person name="Abebe A."/>
            <person name="Abera B."/>
            <person name="Abreu J."/>
            <person name="Acer S.C."/>
            <person name="Aftuck L."/>
            <person name="Alexander A."/>
            <person name="An P."/>
            <person name="Anderson E."/>
            <person name="Anderson S."/>
            <person name="Arachi H."/>
            <person name="Azer M."/>
            <person name="Bachantsang P."/>
            <person name="Barry A."/>
            <person name="Bayul T."/>
            <person name="Berlin A."/>
            <person name="Bessette D."/>
            <person name="Bloom T."/>
            <person name="Blye J."/>
            <person name="Boguslavskiy L."/>
            <person name="Bonnet C."/>
            <person name="Boukhgalter B."/>
            <person name="Bourzgui I."/>
            <person name="Brown A."/>
            <person name="Cahill P."/>
            <person name="Channer S."/>
            <person name="Cheshatsang Y."/>
            <person name="Chuda L."/>
            <person name="Citroen M."/>
            <person name="Collymore A."/>
            <person name="Cooke P."/>
            <person name="Costello M."/>
            <person name="D'Aco K."/>
            <person name="Daza R."/>
            <person name="De Haan G."/>
            <person name="DeGray S."/>
            <person name="DeMaso C."/>
            <person name="Dhargay N."/>
            <person name="Dooley K."/>
            <person name="Dooley E."/>
            <person name="Doricent M."/>
            <person name="Dorje P."/>
            <person name="Dorjee K."/>
            <person name="Dupes A."/>
            <person name="Elong R."/>
            <person name="Falk J."/>
            <person name="Farina A."/>
            <person name="Faro S."/>
            <person name="Ferguson D."/>
            <person name="Fisher S."/>
            <person name="Foley C.D."/>
            <person name="Franke A."/>
            <person name="Friedrich D."/>
            <person name="Gadbois L."/>
            <person name="Gearin G."/>
            <person name="Gearin C.R."/>
            <person name="Giannoukos G."/>
            <person name="Goode T."/>
            <person name="Graham J."/>
            <person name="Grandbois E."/>
            <person name="Grewal S."/>
            <person name="Gyaltsen K."/>
            <person name="Hafez N."/>
            <person name="Hagos B."/>
            <person name="Hall J."/>
            <person name="Henson C."/>
            <person name="Hollinger A."/>
            <person name="Honan T."/>
            <person name="Huard M.D."/>
            <person name="Hughes L."/>
            <person name="Hurhula B."/>
            <person name="Husby M.E."/>
            <person name="Kamat A."/>
            <person name="Kanga B."/>
            <person name="Kashin S."/>
            <person name="Khazanovich D."/>
            <person name="Kisner P."/>
            <person name="Lance K."/>
            <person name="Lara M."/>
            <person name="Lee W."/>
            <person name="Lennon N."/>
            <person name="Letendre F."/>
            <person name="LeVine R."/>
            <person name="Lipovsky A."/>
            <person name="Liu X."/>
            <person name="Liu J."/>
            <person name="Liu S."/>
            <person name="Lokyitsang T."/>
            <person name="Lokyitsang Y."/>
            <person name="Lubonja R."/>
            <person name="Lui A."/>
            <person name="MacDonald P."/>
            <person name="Magnisalis V."/>
            <person name="Maru K."/>
            <person name="Matthews C."/>
            <person name="McCusker W."/>
            <person name="McDonough S."/>
            <person name="Mehta T."/>
            <person name="Meldrim J."/>
            <person name="Meneus L."/>
            <person name="Mihai O."/>
            <person name="Mihalev A."/>
            <person name="Mihova T."/>
            <person name="Mittelman R."/>
            <person name="Mlenga V."/>
            <person name="Montmayeur A."/>
            <person name="Mulrain L."/>
            <person name="Navidi A."/>
            <person name="Naylor J."/>
            <person name="Negash T."/>
            <person name="Nguyen T."/>
            <person name="Nguyen N."/>
            <person name="Nicol R."/>
            <person name="Norbu C."/>
            <person name="Norbu N."/>
            <person name="Novod N."/>
            <person name="O'Neill B."/>
            <person name="Osman S."/>
            <person name="Markiewicz E."/>
            <person name="Oyono O.L."/>
            <person name="Patti C."/>
            <person name="Phunkhang P."/>
            <person name="Pierre F."/>
            <person name="Priest M."/>
            <person name="Raghuraman S."/>
            <person name="Rege F."/>
            <person name="Reyes R."/>
            <person name="Rise C."/>
            <person name="Rogov P."/>
            <person name="Ross K."/>
            <person name="Ryan E."/>
            <person name="Settipalli S."/>
            <person name="Shea T."/>
            <person name="Sherpa N."/>
            <person name="Shi L."/>
            <person name="Shih D."/>
            <person name="Sparrow T."/>
            <person name="Spaulding J."/>
            <person name="Stalker J."/>
            <person name="Stange-Thomann N."/>
            <person name="Stavropoulos S."/>
            <person name="Stone C."/>
            <person name="Strader C."/>
            <person name="Tesfaye S."/>
            <person name="Thomson T."/>
            <person name="Thoulutsang Y."/>
            <person name="Thoulutsang D."/>
            <person name="Topham K."/>
            <person name="Topping I."/>
            <person name="Tsamla T."/>
            <person name="Vassiliev H."/>
            <person name="Vo A."/>
            <person name="Wangchuk T."/>
            <person name="Wangdi T."/>
            <person name="Weiand M."/>
            <person name="Wilkinson J."/>
            <person name="Wilson A."/>
            <person name="Yadav S."/>
            <person name="Young G."/>
            <person name="Yu Q."/>
            <person name="Zembek L."/>
            <person name="Zhong D."/>
            <person name="Zimmer A."/>
            <person name="Zwirko Z."/>
            <person name="Jaffe D.B."/>
            <person name="Alvarez P."/>
            <person name="Brockman W."/>
            <person name="Butler J."/>
            <person name="Chin C."/>
            <person name="Gnerre S."/>
            <person name="Grabherr M."/>
            <person name="Kleber M."/>
            <person name="Mauceli E."/>
            <person name="MacCallum I."/>
        </authorList>
    </citation>
    <scope>NUCLEOTIDE SEQUENCE [LARGE SCALE GENOMIC DNA]</scope>
    <source>
        <strain evidence="4">Tucson 14024-0371.13</strain>
    </source>
</reference>
<evidence type="ECO:0000313" key="3">
    <source>
        <dbReference type="EMBL" id="EDV30543.1"/>
    </source>
</evidence>
<dbReference type="KEGG" id="dan:6505994"/>
<accession>B3MTF3</accession>
<name>B3MTF3_DROAN</name>
<dbReference type="HOGENOM" id="CLU_107310_0_0_1"/>
<feature type="signal peptide" evidence="1">
    <location>
        <begin position="1"/>
        <end position="20"/>
    </location>
</feature>
<dbReference type="AlphaFoldDB" id="B3MTF3"/>
<evidence type="ECO:0000256" key="1">
    <source>
        <dbReference type="SAM" id="SignalP"/>
    </source>
</evidence>
<feature type="domain" description="Protein TsetseEP" evidence="2">
    <location>
        <begin position="51"/>
        <end position="174"/>
    </location>
</feature>
<organism evidence="3 4">
    <name type="scientific">Drosophila ananassae</name>
    <name type="common">Fruit fly</name>
    <dbReference type="NCBI Taxonomy" id="7217"/>
    <lineage>
        <taxon>Eukaryota</taxon>
        <taxon>Metazoa</taxon>
        <taxon>Ecdysozoa</taxon>
        <taxon>Arthropoda</taxon>
        <taxon>Hexapoda</taxon>
        <taxon>Insecta</taxon>
        <taxon>Pterygota</taxon>
        <taxon>Neoptera</taxon>
        <taxon>Endopterygota</taxon>
        <taxon>Diptera</taxon>
        <taxon>Brachycera</taxon>
        <taxon>Muscomorpha</taxon>
        <taxon>Ephydroidea</taxon>
        <taxon>Drosophilidae</taxon>
        <taxon>Drosophila</taxon>
        <taxon>Sophophora</taxon>
    </lineage>
</organism>